<dbReference type="Pfam" id="PF08448">
    <property type="entry name" value="PAS_4"/>
    <property type="match status" value="1"/>
</dbReference>
<dbReference type="GO" id="GO:0000166">
    <property type="term" value="F:nucleotide binding"/>
    <property type="evidence" value="ECO:0007669"/>
    <property type="project" value="UniProtKB-KW"/>
</dbReference>
<dbReference type="InterPro" id="IPR043128">
    <property type="entry name" value="Rev_trsase/Diguanyl_cyclase"/>
</dbReference>
<dbReference type="InterPro" id="IPR000014">
    <property type="entry name" value="PAS"/>
</dbReference>
<dbReference type="OrthoDB" id="5777683at2"/>
<dbReference type="InterPro" id="IPR001633">
    <property type="entry name" value="EAL_dom"/>
</dbReference>
<feature type="domain" description="GGDEF" evidence="8">
    <location>
        <begin position="319"/>
        <end position="452"/>
    </location>
</feature>
<evidence type="ECO:0000256" key="1">
    <source>
        <dbReference type="ARBA" id="ARBA00001946"/>
    </source>
</evidence>
<dbReference type="FunFam" id="3.20.20.450:FF:000001">
    <property type="entry name" value="Cyclic di-GMP phosphodiesterase yahA"/>
    <property type="match status" value="1"/>
</dbReference>
<dbReference type="NCBIfam" id="TIGR00254">
    <property type="entry name" value="GGDEF"/>
    <property type="match status" value="1"/>
</dbReference>
<evidence type="ECO:0000256" key="5">
    <source>
        <dbReference type="ARBA" id="ARBA00051114"/>
    </source>
</evidence>
<dbReference type="PROSITE" id="PS50887">
    <property type="entry name" value="GGDEF"/>
    <property type="match status" value="1"/>
</dbReference>
<feature type="domain" description="EAL" evidence="7">
    <location>
        <begin position="461"/>
        <end position="715"/>
    </location>
</feature>
<dbReference type="EMBL" id="VMNH01000005">
    <property type="protein sequence ID" value="TVO76695.1"/>
    <property type="molecule type" value="Genomic_DNA"/>
</dbReference>
<keyword evidence="2" id="KW-0973">c-di-GMP</keyword>
<evidence type="ECO:0000313" key="10">
    <source>
        <dbReference type="Proteomes" id="UP000316649"/>
    </source>
</evidence>
<dbReference type="CDD" id="cd01949">
    <property type="entry name" value="GGDEF"/>
    <property type="match status" value="1"/>
</dbReference>
<dbReference type="InterPro" id="IPR052155">
    <property type="entry name" value="Biofilm_reg_signaling"/>
</dbReference>
<dbReference type="Pfam" id="PF00990">
    <property type="entry name" value="GGDEF"/>
    <property type="match status" value="1"/>
</dbReference>
<evidence type="ECO:0000259" key="6">
    <source>
        <dbReference type="PROSITE" id="PS50112"/>
    </source>
</evidence>
<dbReference type="GO" id="GO:0071111">
    <property type="term" value="F:cyclic-guanylate-specific phosphodiesterase activity"/>
    <property type="evidence" value="ECO:0007669"/>
    <property type="project" value="UniProtKB-EC"/>
</dbReference>
<dbReference type="PROSITE" id="PS50883">
    <property type="entry name" value="EAL"/>
    <property type="match status" value="1"/>
</dbReference>
<keyword evidence="10" id="KW-1185">Reference proteome</keyword>
<dbReference type="Pfam" id="PF00563">
    <property type="entry name" value="EAL"/>
    <property type="match status" value="1"/>
</dbReference>
<dbReference type="PROSITE" id="PS50112">
    <property type="entry name" value="PAS"/>
    <property type="match status" value="1"/>
</dbReference>
<dbReference type="SUPFAM" id="SSF55785">
    <property type="entry name" value="PYP-like sensor domain (PAS domain)"/>
    <property type="match status" value="1"/>
</dbReference>
<name>A0A557SH20_9GAMM</name>
<evidence type="ECO:0000256" key="3">
    <source>
        <dbReference type="ARBA" id="ARBA00022741"/>
    </source>
</evidence>
<dbReference type="InterPro" id="IPR000160">
    <property type="entry name" value="GGDEF_dom"/>
</dbReference>
<dbReference type="SMART" id="SM00267">
    <property type="entry name" value="GGDEF"/>
    <property type="match status" value="1"/>
</dbReference>
<dbReference type="RefSeq" id="WP_144357825.1">
    <property type="nucleotide sequence ID" value="NZ_VMNH01000005.1"/>
</dbReference>
<keyword evidence="4" id="KW-0141">cGMP biosynthesis</keyword>
<keyword evidence="3" id="KW-0547">Nucleotide-binding</keyword>
<dbReference type="Gene3D" id="3.20.20.450">
    <property type="entry name" value="EAL domain"/>
    <property type="match status" value="1"/>
</dbReference>
<evidence type="ECO:0000256" key="2">
    <source>
        <dbReference type="ARBA" id="ARBA00022636"/>
    </source>
</evidence>
<comment type="cofactor">
    <cofactor evidence="1">
        <name>Mg(2+)</name>
        <dbReference type="ChEBI" id="CHEBI:18420"/>
    </cofactor>
</comment>
<dbReference type="FunFam" id="3.30.70.270:FF:000001">
    <property type="entry name" value="Diguanylate cyclase domain protein"/>
    <property type="match status" value="1"/>
</dbReference>
<dbReference type="AlphaFoldDB" id="A0A557SH20"/>
<dbReference type="Gene3D" id="3.30.70.270">
    <property type="match status" value="1"/>
</dbReference>
<comment type="catalytic activity">
    <reaction evidence="5">
        <text>3',3'-c-di-GMP + H2O = 5'-phosphoguanylyl(3'-&gt;5')guanosine + H(+)</text>
        <dbReference type="Rhea" id="RHEA:24902"/>
        <dbReference type="ChEBI" id="CHEBI:15377"/>
        <dbReference type="ChEBI" id="CHEBI:15378"/>
        <dbReference type="ChEBI" id="CHEBI:58754"/>
        <dbReference type="ChEBI" id="CHEBI:58805"/>
        <dbReference type="EC" id="3.1.4.52"/>
    </reaction>
    <physiologicalReaction direction="left-to-right" evidence="5">
        <dbReference type="Rhea" id="RHEA:24903"/>
    </physiologicalReaction>
</comment>
<evidence type="ECO:0000313" key="9">
    <source>
        <dbReference type="EMBL" id="TVO76695.1"/>
    </source>
</evidence>
<dbReference type="Gene3D" id="3.30.450.260">
    <property type="entry name" value="Haem NO binding associated domain"/>
    <property type="match status" value="1"/>
</dbReference>
<reference evidence="9 10" key="1">
    <citation type="submission" date="2019-07" db="EMBL/GenBank/DDBJ databases">
        <title>The pathways for chlorine oxyanion respiration interact through the shared metabolite chlorate.</title>
        <authorList>
            <person name="Barnum T.P."/>
            <person name="Cheng Y."/>
            <person name="Hill K.A."/>
            <person name="Lucas L.N."/>
            <person name="Carlson H.K."/>
            <person name="Coates J.D."/>
        </authorList>
    </citation>
    <scope>NUCLEOTIDE SEQUENCE [LARGE SCALE GENOMIC DNA]</scope>
    <source>
        <strain evidence="9 10">BK-1</strain>
    </source>
</reference>
<dbReference type="CDD" id="cd00130">
    <property type="entry name" value="PAS"/>
    <property type="match status" value="1"/>
</dbReference>
<evidence type="ECO:0000259" key="7">
    <source>
        <dbReference type="PROSITE" id="PS50883"/>
    </source>
</evidence>
<evidence type="ECO:0000259" key="8">
    <source>
        <dbReference type="PROSITE" id="PS50887"/>
    </source>
</evidence>
<dbReference type="SUPFAM" id="SSF55073">
    <property type="entry name" value="Nucleotide cyclase"/>
    <property type="match status" value="1"/>
</dbReference>
<dbReference type="InterPro" id="IPR011645">
    <property type="entry name" value="HNOB_dom_associated"/>
</dbReference>
<accession>A0A557SH20</accession>
<dbReference type="Gene3D" id="3.30.450.20">
    <property type="entry name" value="PAS domain"/>
    <property type="match status" value="1"/>
</dbReference>
<dbReference type="Proteomes" id="UP000316649">
    <property type="component" value="Unassembled WGS sequence"/>
</dbReference>
<dbReference type="SMART" id="SM00091">
    <property type="entry name" value="PAS"/>
    <property type="match status" value="1"/>
</dbReference>
<dbReference type="GO" id="GO:0071732">
    <property type="term" value="P:cellular response to nitric oxide"/>
    <property type="evidence" value="ECO:0007669"/>
    <property type="project" value="UniProtKB-ARBA"/>
</dbReference>
<proteinExistence type="predicted"/>
<dbReference type="SMART" id="SM00052">
    <property type="entry name" value="EAL"/>
    <property type="match status" value="1"/>
</dbReference>
<dbReference type="Pfam" id="PF07701">
    <property type="entry name" value="HNOBA"/>
    <property type="match status" value="2"/>
</dbReference>
<dbReference type="GO" id="GO:0004383">
    <property type="term" value="F:guanylate cyclase activity"/>
    <property type="evidence" value="ECO:0007669"/>
    <property type="project" value="InterPro"/>
</dbReference>
<dbReference type="SUPFAM" id="SSF141868">
    <property type="entry name" value="EAL domain-like"/>
    <property type="match status" value="1"/>
</dbReference>
<dbReference type="CDD" id="cd01948">
    <property type="entry name" value="EAL"/>
    <property type="match status" value="1"/>
</dbReference>
<sequence length="718" mass="80657">MSAIDFGLSADLFAEAFPFHLVLNRKLEVVQAGRSLCRHCPGLEIGKSFSRAFRIQRPEVALDFLEICSSTHKLFLIGSLDVQDLFLKGQMMLDESSDCLYFIGSPWLHANTELKQFGLKLNDFALHDPAADFLLLFKSNKAALDDTTQLATKLREEKEWAQVTLGSIGDGVIATSIEGRVTYMNQVAEQMVGLSQYKAKGQLLEQVLKLVDEISQHSHADFLRQALKDKRSVAMPSPAMLLQTNGAPCVIEGMLTPIQGGQAGTIGMVIVFHDISDRQHLIRQLEFQSTHDHLTHLPNRLLLCDRIVQAIAQARRHIEQVALLFLDLDRFKTINDSLGHQVGDQLLKLVAERLSSVIRETDTVCRLGGDEFVLLVAEIEQHEFISQVAEKVLNVLRAPFHVSGYVLSISASIGISLYPDDAADVDVLLKHADLAMYQAKSRGRNNFQFFDATMDLRAARRLSLESSLRAALEREELQLYYQPKLDLISHRVVGFEALIRWHSHEHGAVPPDRFIPIAEETGLIMPIGEWVIDETCRQIAQWRAEGYDDMPVAINISLIQLTRTDLENTLVGHLHKHGIPSRLIELEFTESVLLQDFETAMDALQSLRRLGFTLTIDDFGVGYSSLNYLNRFPINVLKIDRSFVTSACEDQDAAIIVQAVVNLSHDLKLSVIAEGCETVEQLDYLKRIACDQVQGYLISRPMPAADVRQFLDSDYLYQ</sequence>
<dbReference type="InterPro" id="IPR035919">
    <property type="entry name" value="EAL_sf"/>
</dbReference>
<dbReference type="PANTHER" id="PTHR44757">
    <property type="entry name" value="DIGUANYLATE CYCLASE DGCP"/>
    <property type="match status" value="1"/>
</dbReference>
<dbReference type="InterPro" id="IPR042463">
    <property type="entry name" value="HNOB_dom_associated_sf"/>
</dbReference>
<organism evidence="9 10">
    <name type="scientific">Sedimenticola selenatireducens</name>
    <dbReference type="NCBI Taxonomy" id="191960"/>
    <lineage>
        <taxon>Bacteria</taxon>
        <taxon>Pseudomonadati</taxon>
        <taxon>Pseudomonadota</taxon>
        <taxon>Gammaproteobacteria</taxon>
        <taxon>Chromatiales</taxon>
        <taxon>Sedimenticolaceae</taxon>
        <taxon>Sedimenticola</taxon>
    </lineage>
</organism>
<feature type="domain" description="PAS" evidence="6">
    <location>
        <begin position="157"/>
        <end position="230"/>
    </location>
</feature>
<dbReference type="InterPro" id="IPR029787">
    <property type="entry name" value="Nucleotide_cyclase"/>
</dbReference>
<dbReference type="InterPro" id="IPR035965">
    <property type="entry name" value="PAS-like_dom_sf"/>
</dbReference>
<dbReference type="NCBIfam" id="TIGR00229">
    <property type="entry name" value="sensory_box"/>
    <property type="match status" value="1"/>
</dbReference>
<dbReference type="InterPro" id="IPR013656">
    <property type="entry name" value="PAS_4"/>
</dbReference>
<dbReference type="PANTHER" id="PTHR44757:SF4">
    <property type="entry name" value="DIGUANYLATE CYCLASE DGCE-RELATED"/>
    <property type="match status" value="1"/>
</dbReference>
<protein>
    <submittedName>
        <fullName evidence="9">EAL domain-containing protein</fullName>
    </submittedName>
</protein>
<gene>
    <name evidence="9" type="ORF">FHP88_04530</name>
</gene>
<comment type="caution">
    <text evidence="9">The sequence shown here is derived from an EMBL/GenBank/DDBJ whole genome shotgun (WGS) entry which is preliminary data.</text>
</comment>
<evidence type="ECO:0000256" key="4">
    <source>
        <dbReference type="ARBA" id="ARBA00023293"/>
    </source>
</evidence>